<dbReference type="EMBL" id="JBBPCC010000011">
    <property type="protein sequence ID" value="MEK8129805.1"/>
    <property type="molecule type" value="Genomic_DNA"/>
</dbReference>
<protein>
    <recommendedName>
        <fullName evidence="4">NEAT domain-containing protein</fullName>
    </recommendedName>
</protein>
<evidence type="ECO:0000313" key="3">
    <source>
        <dbReference type="Proteomes" id="UP001469365"/>
    </source>
</evidence>
<organism evidence="2 3">
    <name type="scientific">Paenibacillus filicis</name>
    <dbReference type="NCBI Taxonomy" id="669464"/>
    <lineage>
        <taxon>Bacteria</taxon>
        <taxon>Bacillati</taxon>
        <taxon>Bacillota</taxon>
        <taxon>Bacilli</taxon>
        <taxon>Bacillales</taxon>
        <taxon>Paenibacillaceae</taxon>
        <taxon>Paenibacillus</taxon>
    </lineage>
</organism>
<sequence length="149" mass="16890">MKTRWIATVWMIVIALLVSVPVASAQQPRLLHIDKAIYYSFPDLSSYTSTSFSYENEYGSVYEVTIEGTEFSAVPVAVRSGEPNPGPFRTQTLYLKTVDQVYEGYPDWVSYSSIKVTEDGLFIVNGVTYDKFITYDSYMLSYTTVQIIP</sequence>
<keyword evidence="1" id="KW-0732">Signal</keyword>
<comment type="caution">
    <text evidence="2">The sequence shown here is derived from an EMBL/GenBank/DDBJ whole genome shotgun (WGS) entry which is preliminary data.</text>
</comment>
<proteinExistence type="predicted"/>
<dbReference type="RefSeq" id="WP_341416917.1">
    <property type="nucleotide sequence ID" value="NZ_JBBPCC010000011.1"/>
</dbReference>
<feature type="chain" id="PRO_5045923426" description="NEAT domain-containing protein" evidence="1">
    <location>
        <begin position="26"/>
        <end position="149"/>
    </location>
</feature>
<evidence type="ECO:0000313" key="2">
    <source>
        <dbReference type="EMBL" id="MEK8129805.1"/>
    </source>
</evidence>
<accession>A0ABU9DLS6</accession>
<name>A0ABU9DLS6_9BACL</name>
<evidence type="ECO:0008006" key="4">
    <source>
        <dbReference type="Google" id="ProtNLM"/>
    </source>
</evidence>
<keyword evidence="3" id="KW-1185">Reference proteome</keyword>
<reference evidence="2 3" key="1">
    <citation type="submission" date="2024-04" db="EMBL/GenBank/DDBJ databases">
        <title>draft genome sequnece of Paenibacillus filicis.</title>
        <authorList>
            <person name="Kim D.-U."/>
        </authorList>
    </citation>
    <scope>NUCLEOTIDE SEQUENCE [LARGE SCALE GENOMIC DNA]</scope>
    <source>
        <strain evidence="2 3">KACC14197</strain>
    </source>
</reference>
<feature type="signal peptide" evidence="1">
    <location>
        <begin position="1"/>
        <end position="25"/>
    </location>
</feature>
<dbReference type="Proteomes" id="UP001469365">
    <property type="component" value="Unassembled WGS sequence"/>
</dbReference>
<gene>
    <name evidence="2" type="ORF">WMW72_18025</name>
</gene>
<evidence type="ECO:0000256" key="1">
    <source>
        <dbReference type="SAM" id="SignalP"/>
    </source>
</evidence>